<dbReference type="EMBL" id="UINC01185671">
    <property type="protein sequence ID" value="SVD97496.1"/>
    <property type="molecule type" value="Genomic_DNA"/>
</dbReference>
<feature type="non-terminal residue" evidence="3">
    <location>
        <position position="1"/>
    </location>
</feature>
<dbReference type="SUPFAM" id="SSF50985">
    <property type="entry name" value="RCC1/BLIP-II"/>
    <property type="match status" value="1"/>
</dbReference>
<accession>A0A382ZPH4</accession>
<feature type="domain" description="BIG2" evidence="2">
    <location>
        <begin position="121"/>
        <end position="202"/>
    </location>
</feature>
<reference evidence="3" key="1">
    <citation type="submission" date="2018-05" db="EMBL/GenBank/DDBJ databases">
        <authorList>
            <person name="Lanie J.A."/>
            <person name="Ng W.-L."/>
            <person name="Kazmierczak K.M."/>
            <person name="Andrzejewski T.M."/>
            <person name="Davidsen T.M."/>
            <person name="Wayne K.J."/>
            <person name="Tettelin H."/>
            <person name="Glass J.I."/>
            <person name="Rusch D."/>
            <person name="Podicherti R."/>
            <person name="Tsui H.-C.T."/>
            <person name="Winkler M.E."/>
        </authorList>
    </citation>
    <scope>NUCLEOTIDE SEQUENCE</scope>
</reference>
<feature type="non-terminal residue" evidence="3">
    <location>
        <position position="256"/>
    </location>
</feature>
<evidence type="ECO:0000313" key="3">
    <source>
        <dbReference type="EMBL" id="SVD97496.1"/>
    </source>
</evidence>
<dbReference type="Pfam" id="PF13540">
    <property type="entry name" value="RCC1_2"/>
    <property type="match status" value="1"/>
</dbReference>
<sequence>SLLNNTSSIRLFLAIRKLSLVLVAIVLGCDDGTSPPLSSLSFSSTSITLSSLGETYQLKISAKTTGNGDFQNPSVEWSSVNTEIAEVSKTGLVTAVTNGTTEIVARKGALTANISVVVHQKPTNLVVSINKVRFENIGDTAQLYAAASDALGNVLLDPNLNWISSNTSVATVSPSGLVTAINLGTTDIAVEVENVSAMTNITVSHWDRITPGYKMTCGIRTSHEVYCWGNNEHGQIGDGTTTEHDRPKAIAEDRLW</sequence>
<proteinExistence type="predicted"/>
<dbReference type="SUPFAM" id="SSF49373">
    <property type="entry name" value="Invasin/intimin cell-adhesion fragments"/>
    <property type="match status" value="2"/>
</dbReference>
<dbReference type="Pfam" id="PF02368">
    <property type="entry name" value="Big_2"/>
    <property type="match status" value="2"/>
</dbReference>
<feature type="domain" description="BIG2" evidence="2">
    <location>
        <begin position="36"/>
        <end position="117"/>
    </location>
</feature>
<feature type="compositionally biased region" description="Basic and acidic residues" evidence="1">
    <location>
        <begin position="241"/>
        <end position="256"/>
    </location>
</feature>
<dbReference type="Gene3D" id="2.130.10.30">
    <property type="entry name" value="Regulator of chromosome condensation 1/beta-lactamase-inhibitor protein II"/>
    <property type="match status" value="1"/>
</dbReference>
<name>A0A382ZPH4_9ZZZZ</name>
<evidence type="ECO:0000259" key="2">
    <source>
        <dbReference type="SMART" id="SM00635"/>
    </source>
</evidence>
<dbReference type="Gene3D" id="2.60.40.1080">
    <property type="match status" value="1"/>
</dbReference>
<dbReference type="InterPro" id="IPR000408">
    <property type="entry name" value="Reg_chr_condens"/>
</dbReference>
<gene>
    <name evidence="3" type="ORF">METZ01_LOCUS450350</name>
</gene>
<dbReference type="InterPro" id="IPR009091">
    <property type="entry name" value="RCC1/BLIP-II"/>
</dbReference>
<dbReference type="AlphaFoldDB" id="A0A382ZPH4"/>
<dbReference type="InterPro" id="IPR003343">
    <property type="entry name" value="Big_2"/>
</dbReference>
<organism evidence="3">
    <name type="scientific">marine metagenome</name>
    <dbReference type="NCBI Taxonomy" id="408172"/>
    <lineage>
        <taxon>unclassified sequences</taxon>
        <taxon>metagenomes</taxon>
        <taxon>ecological metagenomes</taxon>
    </lineage>
</organism>
<evidence type="ECO:0000256" key="1">
    <source>
        <dbReference type="SAM" id="MobiDB-lite"/>
    </source>
</evidence>
<dbReference type="SMART" id="SM00635">
    <property type="entry name" value="BID_2"/>
    <property type="match status" value="2"/>
</dbReference>
<protein>
    <recommendedName>
        <fullName evidence="2">BIG2 domain-containing protein</fullName>
    </recommendedName>
</protein>
<dbReference type="InterPro" id="IPR008964">
    <property type="entry name" value="Invasin/intimin_cell_adhesion"/>
</dbReference>
<dbReference type="PROSITE" id="PS50012">
    <property type="entry name" value="RCC1_3"/>
    <property type="match status" value="1"/>
</dbReference>
<feature type="region of interest" description="Disordered" evidence="1">
    <location>
        <begin position="237"/>
        <end position="256"/>
    </location>
</feature>